<gene>
    <name evidence="1" type="ORF">A2024_00690</name>
</gene>
<sequence length="110" mass="12411">MCLLILFLGTPVVRAEDTSLRPVEIDTTLTLKQIARRNQVPAEKLLKYLNLDPRQGSARPMQADCSIARIEKAVVNIRSLNANQASNNWFFALAKFAKWALKLIAKVFIE</sequence>
<name>A0A1F5R4N7_9BACT</name>
<dbReference type="Proteomes" id="UP000177230">
    <property type="component" value="Unassembled WGS sequence"/>
</dbReference>
<proteinExistence type="predicted"/>
<dbReference type="AlphaFoldDB" id="A0A1F5R4N7"/>
<evidence type="ECO:0000313" key="2">
    <source>
        <dbReference type="Proteomes" id="UP000177230"/>
    </source>
</evidence>
<dbReference type="EMBL" id="MFFM01000041">
    <property type="protein sequence ID" value="OGF09437.1"/>
    <property type="molecule type" value="Genomic_DNA"/>
</dbReference>
<organism evidence="1 2">
    <name type="scientific">Candidatus Edwardsbacteria bacterium GWF2_54_11</name>
    <dbReference type="NCBI Taxonomy" id="1817851"/>
    <lineage>
        <taxon>Bacteria</taxon>
        <taxon>Candidatus Edwardsiibacteriota</taxon>
    </lineage>
</organism>
<accession>A0A1F5R4N7</accession>
<comment type="caution">
    <text evidence="1">The sequence shown here is derived from an EMBL/GenBank/DDBJ whole genome shotgun (WGS) entry which is preliminary data.</text>
</comment>
<protein>
    <submittedName>
        <fullName evidence="1">Uncharacterized protein</fullName>
    </submittedName>
</protein>
<reference evidence="1 2" key="1">
    <citation type="journal article" date="2016" name="Nat. Commun.">
        <title>Thousands of microbial genomes shed light on interconnected biogeochemical processes in an aquifer system.</title>
        <authorList>
            <person name="Anantharaman K."/>
            <person name="Brown C.T."/>
            <person name="Hug L.A."/>
            <person name="Sharon I."/>
            <person name="Castelle C.J."/>
            <person name="Probst A.J."/>
            <person name="Thomas B.C."/>
            <person name="Singh A."/>
            <person name="Wilkins M.J."/>
            <person name="Karaoz U."/>
            <person name="Brodie E.L."/>
            <person name="Williams K.H."/>
            <person name="Hubbard S.S."/>
            <person name="Banfield J.F."/>
        </authorList>
    </citation>
    <scope>NUCLEOTIDE SEQUENCE [LARGE SCALE GENOMIC DNA]</scope>
</reference>
<evidence type="ECO:0000313" key="1">
    <source>
        <dbReference type="EMBL" id="OGF09437.1"/>
    </source>
</evidence>